<evidence type="ECO:0000313" key="1">
    <source>
        <dbReference type="EMBL" id="MDS0293855.1"/>
    </source>
</evidence>
<protein>
    <submittedName>
        <fullName evidence="1">Uncharacterized protein</fullName>
    </submittedName>
</protein>
<sequence length="68" mass="7302">MSSGRLDDDVYEFIEARNRPAETFADTVARLADGVSEAELDELLHAGDVEAIREAVDGATGADETHPL</sequence>
<dbReference type="EMBL" id="JAMQOQ010000002">
    <property type="protein sequence ID" value="MDS0293855.1"/>
    <property type="molecule type" value="Genomic_DNA"/>
</dbReference>
<organism evidence="1 2">
    <name type="scientific">Halogeometricum luteum</name>
    <dbReference type="NCBI Taxonomy" id="2950537"/>
    <lineage>
        <taxon>Archaea</taxon>
        <taxon>Methanobacteriati</taxon>
        <taxon>Methanobacteriota</taxon>
        <taxon>Stenosarchaea group</taxon>
        <taxon>Halobacteria</taxon>
        <taxon>Halobacteriales</taxon>
        <taxon>Haloferacaceae</taxon>
        <taxon>Halogeometricum</taxon>
    </lineage>
</organism>
<dbReference type="RefSeq" id="WP_310927711.1">
    <property type="nucleotide sequence ID" value="NZ_JAMQOQ010000002.1"/>
</dbReference>
<evidence type="ECO:0000313" key="2">
    <source>
        <dbReference type="Proteomes" id="UP001254813"/>
    </source>
</evidence>
<comment type="caution">
    <text evidence="1">The sequence shown here is derived from an EMBL/GenBank/DDBJ whole genome shotgun (WGS) entry which is preliminary data.</text>
</comment>
<dbReference type="Proteomes" id="UP001254813">
    <property type="component" value="Unassembled WGS sequence"/>
</dbReference>
<gene>
    <name evidence="1" type="ORF">NDI79_06685</name>
</gene>
<accession>A0ABU2FZB1</accession>
<name>A0ABU2FZB1_9EURY</name>
<reference evidence="1 2" key="1">
    <citation type="submission" date="2022-06" db="EMBL/GenBank/DDBJ databases">
        <title>Halogeometricum sp. a new haloarchaeum isolate from saline soil.</title>
        <authorList>
            <person name="Strakova D."/>
            <person name="Galisteo C."/>
            <person name="Sanchez-Porro C."/>
            <person name="Ventosa A."/>
        </authorList>
    </citation>
    <scope>NUCLEOTIDE SEQUENCE [LARGE SCALE GENOMIC DNA]</scope>
    <source>
        <strain evidence="2">S3BR25-2</strain>
    </source>
</reference>
<keyword evidence="2" id="KW-1185">Reference proteome</keyword>
<proteinExistence type="predicted"/>